<feature type="transmembrane region" description="Helical" evidence="7">
    <location>
        <begin position="301"/>
        <end position="319"/>
    </location>
</feature>
<dbReference type="Pfam" id="PF00482">
    <property type="entry name" value="T2SSF"/>
    <property type="match status" value="2"/>
</dbReference>
<evidence type="ECO:0000256" key="2">
    <source>
        <dbReference type="ARBA" id="ARBA00005745"/>
    </source>
</evidence>
<evidence type="ECO:0000256" key="4">
    <source>
        <dbReference type="ARBA" id="ARBA00022692"/>
    </source>
</evidence>
<dbReference type="InterPro" id="IPR018076">
    <property type="entry name" value="T2SS_GspF_dom"/>
</dbReference>
<dbReference type="Proteomes" id="UP001165653">
    <property type="component" value="Unassembled WGS sequence"/>
</dbReference>
<keyword evidence="3" id="KW-1003">Cell membrane</keyword>
<evidence type="ECO:0000313" key="9">
    <source>
        <dbReference type="EMBL" id="MCW1913357.1"/>
    </source>
</evidence>
<feature type="transmembrane region" description="Helical" evidence="7">
    <location>
        <begin position="107"/>
        <end position="128"/>
    </location>
</feature>
<dbReference type="RefSeq" id="WP_264512727.1">
    <property type="nucleotide sequence ID" value="NZ_JAPDDR010000003.1"/>
</dbReference>
<proteinExistence type="inferred from homology"/>
<dbReference type="PANTHER" id="PTHR30012:SF0">
    <property type="entry name" value="TYPE II SECRETION SYSTEM PROTEIN F-RELATED"/>
    <property type="match status" value="1"/>
</dbReference>
<feature type="transmembrane region" description="Helical" evidence="7">
    <location>
        <begin position="140"/>
        <end position="162"/>
    </location>
</feature>
<dbReference type="InterPro" id="IPR003004">
    <property type="entry name" value="GspF/PilC"/>
</dbReference>
<comment type="subcellular location">
    <subcellularLocation>
        <location evidence="1">Cell membrane</location>
        <topology evidence="1">Multi-pass membrane protein</topology>
    </subcellularLocation>
</comment>
<sequence>MSFSAAQKHLFYTEIAKLLEAGFGIRDAGRVMLDHRLPSRQAALLKEMEQELDAGKSIAEAFSHDASVISGMERSIIGAGERGGRMAPAFQHLADYYGMLAEARRDALTAMVYPVVMLHLGIFTPFLVKYFGSGQTAAELFTSFGLTMLVVYACCFGIWLGIKALLAAATTNPAVDSLLQRIPMIGSARKAMMMARFTKVYHTALLAGLSMRETVETAAEASRSACIKQAAAAMANSLLKDGGALGPIFMASGAFPSTFARSYATAEEAGSLDKDLARWARVFQEDAARGSKMLANALPKIAYFLVLLYVAWTIVSFYGQAYSGVLDME</sequence>
<evidence type="ECO:0000313" key="10">
    <source>
        <dbReference type="Proteomes" id="UP001165653"/>
    </source>
</evidence>
<evidence type="ECO:0000256" key="7">
    <source>
        <dbReference type="SAM" id="Phobius"/>
    </source>
</evidence>
<dbReference type="EMBL" id="JAPDDR010000003">
    <property type="protein sequence ID" value="MCW1913357.1"/>
    <property type="molecule type" value="Genomic_DNA"/>
</dbReference>
<feature type="domain" description="Type II secretion system protein GspF" evidence="8">
    <location>
        <begin position="11"/>
        <end position="128"/>
    </location>
</feature>
<organism evidence="9 10">
    <name type="scientific">Luteolibacter rhizosphaerae</name>
    <dbReference type="NCBI Taxonomy" id="2989719"/>
    <lineage>
        <taxon>Bacteria</taxon>
        <taxon>Pseudomonadati</taxon>
        <taxon>Verrucomicrobiota</taxon>
        <taxon>Verrucomicrobiia</taxon>
        <taxon>Verrucomicrobiales</taxon>
        <taxon>Verrucomicrobiaceae</taxon>
        <taxon>Luteolibacter</taxon>
    </lineage>
</organism>
<evidence type="ECO:0000256" key="5">
    <source>
        <dbReference type="ARBA" id="ARBA00022989"/>
    </source>
</evidence>
<keyword evidence="6 7" id="KW-0472">Membrane</keyword>
<accession>A0ABT3G0I5</accession>
<name>A0ABT3G0I5_9BACT</name>
<evidence type="ECO:0000259" key="8">
    <source>
        <dbReference type="Pfam" id="PF00482"/>
    </source>
</evidence>
<reference evidence="9" key="1">
    <citation type="submission" date="2022-10" db="EMBL/GenBank/DDBJ databases">
        <title>Luteolibacter sp. GHJ8, whole genome shotgun sequencing project.</title>
        <authorList>
            <person name="Zhao G."/>
            <person name="Shen L."/>
        </authorList>
    </citation>
    <scope>NUCLEOTIDE SEQUENCE</scope>
    <source>
        <strain evidence="9">GHJ8</strain>
    </source>
</reference>
<feature type="domain" description="Type II secretion system protein GspF" evidence="8">
    <location>
        <begin position="201"/>
        <end position="318"/>
    </location>
</feature>
<keyword evidence="10" id="KW-1185">Reference proteome</keyword>
<evidence type="ECO:0000256" key="3">
    <source>
        <dbReference type="ARBA" id="ARBA00022475"/>
    </source>
</evidence>
<protein>
    <submittedName>
        <fullName evidence="9">Type II secretion system F family protein</fullName>
    </submittedName>
</protein>
<dbReference type="PANTHER" id="PTHR30012">
    <property type="entry name" value="GENERAL SECRETION PATHWAY PROTEIN"/>
    <property type="match status" value="1"/>
</dbReference>
<dbReference type="Gene3D" id="1.20.81.30">
    <property type="entry name" value="Type II secretion system (T2SS), domain F"/>
    <property type="match status" value="2"/>
</dbReference>
<gene>
    <name evidence="9" type="ORF">OJ996_07225</name>
</gene>
<dbReference type="InterPro" id="IPR042094">
    <property type="entry name" value="T2SS_GspF_sf"/>
</dbReference>
<comment type="similarity">
    <text evidence="2">Belongs to the GSP F family.</text>
</comment>
<keyword evidence="5 7" id="KW-1133">Transmembrane helix</keyword>
<evidence type="ECO:0000256" key="1">
    <source>
        <dbReference type="ARBA" id="ARBA00004651"/>
    </source>
</evidence>
<evidence type="ECO:0000256" key="6">
    <source>
        <dbReference type="ARBA" id="ARBA00023136"/>
    </source>
</evidence>
<comment type="caution">
    <text evidence="9">The sequence shown here is derived from an EMBL/GenBank/DDBJ whole genome shotgun (WGS) entry which is preliminary data.</text>
</comment>
<keyword evidence="4 7" id="KW-0812">Transmembrane</keyword>